<feature type="compositionally biased region" description="Polar residues" evidence="5">
    <location>
        <begin position="35"/>
        <end position="61"/>
    </location>
</feature>
<feature type="compositionally biased region" description="Low complexity" evidence="5">
    <location>
        <begin position="130"/>
        <end position="144"/>
    </location>
</feature>
<dbReference type="Proteomes" id="UP000031516">
    <property type="component" value="Unassembled WGS sequence"/>
</dbReference>
<dbReference type="Pfam" id="PF16561">
    <property type="entry name" value="AMPK1_CBM"/>
    <property type="match status" value="1"/>
</dbReference>
<evidence type="ECO:0000256" key="1">
    <source>
        <dbReference type="ARBA" id="ARBA00004496"/>
    </source>
</evidence>
<feature type="region of interest" description="Disordered" evidence="5">
    <location>
        <begin position="162"/>
        <end position="195"/>
    </location>
</feature>
<dbReference type="InterPro" id="IPR050827">
    <property type="entry name" value="CRP1_MDG1_kinase"/>
</dbReference>
<evidence type="ECO:0000256" key="5">
    <source>
        <dbReference type="SAM" id="MobiDB-lite"/>
    </source>
</evidence>
<keyword evidence="8" id="KW-1185">Reference proteome</keyword>
<keyword evidence="4" id="KW-0597">Phosphoprotein</keyword>
<dbReference type="GO" id="GO:0005737">
    <property type="term" value="C:cytoplasm"/>
    <property type="evidence" value="ECO:0007669"/>
    <property type="project" value="UniProtKB-SubCell"/>
</dbReference>
<feature type="domain" description="Association with the SNF1 complex (ASC)" evidence="6">
    <location>
        <begin position="370"/>
        <end position="485"/>
    </location>
</feature>
<accession>A0A0A8KZM3</accession>
<dbReference type="AlphaFoldDB" id="A0A0A8KZM3"/>
<dbReference type="GO" id="GO:0007165">
    <property type="term" value="P:signal transduction"/>
    <property type="evidence" value="ECO:0007669"/>
    <property type="project" value="UniProtKB-ARBA"/>
</dbReference>
<dbReference type="InterPro" id="IPR032640">
    <property type="entry name" value="AMPK1_CBM"/>
</dbReference>
<name>A0A0A8KZM3_9SACH</name>
<evidence type="ECO:0000313" key="7">
    <source>
        <dbReference type="EMBL" id="CDO92043.1"/>
    </source>
</evidence>
<feature type="region of interest" description="Disordered" evidence="5">
    <location>
        <begin position="1"/>
        <end position="105"/>
    </location>
</feature>
<evidence type="ECO:0000256" key="4">
    <source>
        <dbReference type="ARBA" id="ARBA00022553"/>
    </source>
</evidence>
<dbReference type="Gene3D" id="2.60.40.10">
    <property type="entry name" value="Immunoglobulins"/>
    <property type="match status" value="1"/>
</dbReference>
<dbReference type="GO" id="GO:0005634">
    <property type="term" value="C:nucleus"/>
    <property type="evidence" value="ECO:0007669"/>
    <property type="project" value="TreeGrafter"/>
</dbReference>
<evidence type="ECO:0000259" key="6">
    <source>
        <dbReference type="SMART" id="SM01010"/>
    </source>
</evidence>
<dbReference type="GO" id="GO:0031588">
    <property type="term" value="C:nucleotide-activated protein kinase complex"/>
    <property type="evidence" value="ECO:0007669"/>
    <property type="project" value="TreeGrafter"/>
</dbReference>
<dbReference type="PANTHER" id="PTHR10343:SF84">
    <property type="entry name" value="5'-AMP-ACTIVATED PROTEIN KINASE SUBUNIT BETA-1"/>
    <property type="match status" value="1"/>
</dbReference>
<dbReference type="PANTHER" id="PTHR10343">
    <property type="entry name" value="5'-AMP-ACTIVATED PROTEIN KINASE , BETA SUBUNIT"/>
    <property type="match status" value="1"/>
</dbReference>
<evidence type="ECO:0000256" key="3">
    <source>
        <dbReference type="ARBA" id="ARBA00022490"/>
    </source>
</evidence>
<feature type="region of interest" description="Disordered" evidence="5">
    <location>
        <begin position="123"/>
        <end position="149"/>
    </location>
</feature>
<dbReference type="InterPro" id="IPR037256">
    <property type="entry name" value="ASC_dom_sf"/>
</dbReference>
<sequence>MGNLPSHPNRPHHKQSPTMSQNVKDVSMVDINEAMNDSQANDSDQNGSSVNPSNLTQSLSKMNIDDSNELTPQLSSRKSTLIFNDDFDETPSQHKHIEHQNNYDARRNVADNEDEDEDAVNNIITDRSDGSASSLSPESSTMSSGEQGRTQNVEYANTSQEGFNKGFSENQYEGSAHQSPSIKEQQPQPTPDRRPAMVPVEITWQQGGSKVYVTGSFTGWRKMIGLVPVANKPGVFHIKLQLPAGTHRFRFIVDNELRFSDFLPTATDQMGNFVNYLEIVSPESMQMMDYESNAQQQNQQKQNASNLQSSDNSVQQPQQQHHTTAPPQVRRQPSQSKDGKLSARSQLALHIEEDPDDMGNGYTRFKGEQQSKTDYEYTQDIPAVFTDPSVMEQYYLTLDQQQNNQQNMSWLTPPQLPPQLENVILNNYNKNAEPGSENNSGALPIPNHVVLNHLATSSIKHNTLCVASIVRYKRKYATQILYAPLQ</sequence>
<comment type="caution">
    <text evidence="7">The sequence shown here is derived from an EMBL/GenBank/DDBJ whole genome shotgun (WGS) entry which is preliminary data.</text>
</comment>
<dbReference type="InterPro" id="IPR014756">
    <property type="entry name" value="Ig_E-set"/>
</dbReference>
<dbReference type="GO" id="GO:0019901">
    <property type="term" value="F:protein kinase binding"/>
    <property type="evidence" value="ECO:0007669"/>
    <property type="project" value="TreeGrafter"/>
</dbReference>
<comment type="subcellular location">
    <subcellularLocation>
        <location evidence="1">Cytoplasm</location>
    </subcellularLocation>
</comment>
<dbReference type="Gene3D" id="6.20.250.60">
    <property type="match status" value="1"/>
</dbReference>
<comment type="similarity">
    <text evidence="2">Belongs to the 5'-AMP-activated protein kinase beta subunit family.</text>
</comment>
<organism evidence="7 8">
    <name type="scientific">Kluyveromyces dobzhanskii CBS 2104</name>
    <dbReference type="NCBI Taxonomy" id="1427455"/>
    <lineage>
        <taxon>Eukaryota</taxon>
        <taxon>Fungi</taxon>
        <taxon>Dikarya</taxon>
        <taxon>Ascomycota</taxon>
        <taxon>Saccharomycotina</taxon>
        <taxon>Saccharomycetes</taxon>
        <taxon>Saccharomycetales</taxon>
        <taxon>Saccharomycetaceae</taxon>
        <taxon>Kluyveromyces</taxon>
    </lineage>
</organism>
<dbReference type="GO" id="GO:0001403">
    <property type="term" value="P:invasive growth in response to glucose limitation"/>
    <property type="evidence" value="ECO:0007669"/>
    <property type="project" value="UniProtKB-ARBA"/>
</dbReference>
<dbReference type="SUPFAM" id="SSF81296">
    <property type="entry name" value="E set domains"/>
    <property type="match status" value="1"/>
</dbReference>
<protein>
    <submittedName>
        <fullName evidence="7">WGS project CCBQ000000000 data, contig 00105</fullName>
    </submittedName>
</protein>
<gene>
    <name evidence="7" type="ORF">KLDO_g372</name>
</gene>
<dbReference type="SMART" id="SM01010">
    <property type="entry name" value="AMPKBI"/>
    <property type="match status" value="1"/>
</dbReference>
<dbReference type="OrthoDB" id="531008at2759"/>
<dbReference type="EMBL" id="CCBQ010000011">
    <property type="protein sequence ID" value="CDO92043.1"/>
    <property type="molecule type" value="Genomic_DNA"/>
</dbReference>
<feature type="compositionally biased region" description="Polar residues" evidence="5">
    <location>
        <begin position="162"/>
        <end position="187"/>
    </location>
</feature>
<dbReference type="GO" id="GO:0043254">
    <property type="term" value="P:regulation of protein-containing complex assembly"/>
    <property type="evidence" value="ECO:0007669"/>
    <property type="project" value="UniProtKB-ARBA"/>
</dbReference>
<dbReference type="SUPFAM" id="SSF160219">
    <property type="entry name" value="AMPKBI-like"/>
    <property type="match status" value="1"/>
</dbReference>
<dbReference type="GO" id="GO:0140767">
    <property type="term" value="F:enzyme-substrate adaptor activity"/>
    <property type="evidence" value="ECO:0007669"/>
    <property type="project" value="UniProtKB-ARBA"/>
</dbReference>
<feature type="compositionally biased region" description="Low complexity" evidence="5">
    <location>
        <begin position="292"/>
        <end position="328"/>
    </location>
</feature>
<dbReference type="InterPro" id="IPR006828">
    <property type="entry name" value="ASC_dom"/>
</dbReference>
<keyword evidence="3" id="KW-0963">Cytoplasm</keyword>
<reference evidence="7 8" key="1">
    <citation type="submission" date="2014-03" db="EMBL/GenBank/DDBJ databases">
        <title>The genome of Kluyveromyces dobzhanskii.</title>
        <authorList>
            <person name="Nystedt B."/>
            <person name="Astrom S."/>
        </authorList>
    </citation>
    <scope>NUCLEOTIDE SEQUENCE [LARGE SCALE GENOMIC DNA]</scope>
    <source>
        <strain evidence="7 8">CBS 2104</strain>
    </source>
</reference>
<dbReference type="CDD" id="cd02859">
    <property type="entry name" value="E_set_AMPKbeta_like_N"/>
    <property type="match status" value="1"/>
</dbReference>
<evidence type="ECO:0000313" key="8">
    <source>
        <dbReference type="Proteomes" id="UP000031516"/>
    </source>
</evidence>
<dbReference type="InterPro" id="IPR013783">
    <property type="entry name" value="Ig-like_fold"/>
</dbReference>
<feature type="region of interest" description="Disordered" evidence="5">
    <location>
        <begin position="292"/>
        <end position="373"/>
    </location>
</feature>
<proteinExistence type="inferred from homology"/>
<feature type="compositionally biased region" description="Polar residues" evidence="5">
    <location>
        <begin position="69"/>
        <end position="82"/>
    </location>
</feature>
<evidence type="ECO:0000256" key="2">
    <source>
        <dbReference type="ARBA" id="ARBA00010926"/>
    </source>
</evidence>
<dbReference type="FunFam" id="2.60.40.10:FF:000562">
    <property type="entry name" value="Snf1 kinase complex beta-subunit Gal83"/>
    <property type="match status" value="1"/>
</dbReference>
<dbReference type="Pfam" id="PF04739">
    <property type="entry name" value="AMPKBI"/>
    <property type="match status" value="1"/>
</dbReference>